<dbReference type="SUPFAM" id="SSF56645">
    <property type="entry name" value="Acyl-CoA dehydrogenase NM domain-like"/>
    <property type="match status" value="1"/>
</dbReference>
<dbReference type="InterPro" id="IPR013786">
    <property type="entry name" value="AcylCoA_DH/ox_N"/>
</dbReference>
<reference evidence="8 9" key="1">
    <citation type="submission" date="2020-04" db="EMBL/GenBank/DDBJ databases">
        <title>Thermobifida alba genome sequencing and assembly.</title>
        <authorList>
            <person name="Luzics S."/>
            <person name="Horvath B."/>
            <person name="Nagy I."/>
            <person name="Toth A."/>
            <person name="Nagy I."/>
            <person name="Kukolya J."/>
        </authorList>
    </citation>
    <scope>NUCLEOTIDE SEQUENCE [LARGE SCALE GENOMIC DNA]</scope>
    <source>
        <strain evidence="8 9">DSM 43795</strain>
    </source>
</reference>
<feature type="domain" description="Acyl-CoA dehydrogenase/oxidase C-terminal" evidence="6">
    <location>
        <begin position="225"/>
        <end position="359"/>
    </location>
</feature>
<proteinExistence type="inferred from homology"/>
<gene>
    <name evidence="8" type="ORF">FOF52_05550</name>
</gene>
<dbReference type="Gene3D" id="1.20.140.10">
    <property type="entry name" value="Butyryl-CoA Dehydrogenase, subunit A, domain 3"/>
    <property type="match status" value="1"/>
</dbReference>
<keyword evidence="9" id="KW-1185">Reference proteome</keyword>
<dbReference type="RefSeq" id="WP_248592761.1">
    <property type="nucleotide sequence ID" value="NZ_BAABEB010000012.1"/>
</dbReference>
<dbReference type="SUPFAM" id="SSF47203">
    <property type="entry name" value="Acyl-CoA dehydrogenase C-terminal domain-like"/>
    <property type="match status" value="1"/>
</dbReference>
<dbReference type="InterPro" id="IPR009100">
    <property type="entry name" value="AcylCoA_DH/oxidase_NM_dom_sf"/>
</dbReference>
<evidence type="ECO:0000256" key="5">
    <source>
        <dbReference type="ARBA" id="ARBA00023002"/>
    </source>
</evidence>
<organism evidence="8 9">
    <name type="scientific">Thermobifida alba</name>
    <name type="common">Thermomonospora alba</name>
    <dbReference type="NCBI Taxonomy" id="53522"/>
    <lineage>
        <taxon>Bacteria</taxon>
        <taxon>Bacillati</taxon>
        <taxon>Actinomycetota</taxon>
        <taxon>Actinomycetes</taxon>
        <taxon>Streptosporangiales</taxon>
        <taxon>Nocardiopsidaceae</taxon>
        <taxon>Thermobifida</taxon>
    </lineage>
</organism>
<protein>
    <submittedName>
        <fullName evidence="8">Acyl-CoA/acyl-ACP dehydrogenase</fullName>
    </submittedName>
</protein>
<dbReference type="Pfam" id="PF02771">
    <property type="entry name" value="Acyl-CoA_dh_N"/>
    <property type="match status" value="1"/>
</dbReference>
<dbReference type="Proteomes" id="UP000832041">
    <property type="component" value="Chromosome"/>
</dbReference>
<evidence type="ECO:0000313" key="8">
    <source>
        <dbReference type="EMBL" id="UPT20503.1"/>
    </source>
</evidence>
<dbReference type="Gene3D" id="2.40.110.10">
    <property type="entry name" value="Butyryl-CoA Dehydrogenase, subunit A, domain 2"/>
    <property type="match status" value="1"/>
</dbReference>
<dbReference type="InterPro" id="IPR036250">
    <property type="entry name" value="AcylCo_DH-like_C"/>
</dbReference>
<feature type="domain" description="Acyl-CoA dehydrogenase/oxidase N-terminal" evidence="7">
    <location>
        <begin position="6"/>
        <end position="115"/>
    </location>
</feature>
<evidence type="ECO:0000256" key="4">
    <source>
        <dbReference type="ARBA" id="ARBA00022827"/>
    </source>
</evidence>
<dbReference type="PANTHER" id="PTHR43884">
    <property type="entry name" value="ACYL-COA DEHYDROGENASE"/>
    <property type="match status" value="1"/>
</dbReference>
<dbReference type="PANTHER" id="PTHR43884:SF20">
    <property type="entry name" value="ACYL-COA DEHYDROGENASE FADE28"/>
    <property type="match status" value="1"/>
</dbReference>
<comment type="cofactor">
    <cofactor evidence="1">
        <name>FAD</name>
        <dbReference type="ChEBI" id="CHEBI:57692"/>
    </cofactor>
</comment>
<keyword evidence="5" id="KW-0560">Oxidoreductase</keyword>
<dbReference type="InterPro" id="IPR037069">
    <property type="entry name" value="AcylCoA_DH/ox_N_sf"/>
</dbReference>
<comment type="similarity">
    <text evidence="2">Belongs to the acyl-CoA dehydrogenase family.</text>
</comment>
<dbReference type="CDD" id="cd00567">
    <property type="entry name" value="ACAD"/>
    <property type="match status" value="1"/>
</dbReference>
<accession>A0ABY4KYI6</accession>
<evidence type="ECO:0000259" key="6">
    <source>
        <dbReference type="Pfam" id="PF00441"/>
    </source>
</evidence>
<dbReference type="Gene3D" id="1.10.540.10">
    <property type="entry name" value="Acyl-CoA dehydrogenase/oxidase, N-terminal domain"/>
    <property type="match status" value="1"/>
</dbReference>
<evidence type="ECO:0000256" key="2">
    <source>
        <dbReference type="ARBA" id="ARBA00009347"/>
    </source>
</evidence>
<evidence type="ECO:0000259" key="7">
    <source>
        <dbReference type="Pfam" id="PF02771"/>
    </source>
</evidence>
<dbReference type="InterPro" id="IPR046373">
    <property type="entry name" value="Acyl-CoA_Oxase/DH_mid-dom_sf"/>
</dbReference>
<sequence>MIVEQTAELAALREVVRDFLGAVDPREWADSVERVDRRLWRRACVELGMAAVDVPEELGGAGIGFAALAAVVEEAGRTLAPLPLLSSVVLAQGLLVLSGDGEAQRAYLPALLCGESIAAVALDGDGGEVTAVCSPQGEWRLSGQRQRVLDGLVADLLLVVARTREGPAVFAVEAAGGGVVRSAQESMDLTRRFARVGFDGAVARMVGTPQSTGEVLRQVRQRLAVAVACEQLGGAERVVEMAVAYAGTRVQFGRVIGSFQAIKHRCAELAVEVDECRSAVAHAVWAVQERPEELPLAAAMAGAVCGPVFLRCALENVQIHGGIGFTWEHPAHLYVRRAESDRALYGEARAHREEVLRALGV</sequence>
<dbReference type="EMBL" id="CP051627">
    <property type="protein sequence ID" value="UPT20503.1"/>
    <property type="molecule type" value="Genomic_DNA"/>
</dbReference>
<evidence type="ECO:0000313" key="9">
    <source>
        <dbReference type="Proteomes" id="UP000832041"/>
    </source>
</evidence>
<keyword evidence="4" id="KW-0274">FAD</keyword>
<keyword evidence="3" id="KW-0285">Flavoprotein</keyword>
<evidence type="ECO:0000256" key="1">
    <source>
        <dbReference type="ARBA" id="ARBA00001974"/>
    </source>
</evidence>
<dbReference type="Pfam" id="PF00441">
    <property type="entry name" value="Acyl-CoA_dh_1"/>
    <property type="match status" value="1"/>
</dbReference>
<dbReference type="InterPro" id="IPR009075">
    <property type="entry name" value="AcylCo_DH/oxidase_C"/>
</dbReference>
<evidence type="ECO:0000256" key="3">
    <source>
        <dbReference type="ARBA" id="ARBA00022630"/>
    </source>
</evidence>
<name>A0ABY4KYI6_THEAE</name>